<reference evidence="1" key="1">
    <citation type="journal article" date="2021" name="bioRxiv">
        <title>Whole Genome Assembly and Annotation of Northern Wild Rice, Zizania palustris L., Supports a Whole Genome Duplication in the Zizania Genus.</title>
        <authorList>
            <person name="Haas M."/>
            <person name="Kono T."/>
            <person name="Macchietto M."/>
            <person name="Millas R."/>
            <person name="McGilp L."/>
            <person name="Shao M."/>
            <person name="Duquette J."/>
            <person name="Hirsch C.N."/>
            <person name="Kimball J."/>
        </authorList>
    </citation>
    <scope>NUCLEOTIDE SEQUENCE</scope>
    <source>
        <tissue evidence="1">Fresh leaf tissue</tissue>
    </source>
</reference>
<name>A0A8J5SYX0_ZIZPA</name>
<evidence type="ECO:0000313" key="1">
    <source>
        <dbReference type="EMBL" id="KAG8083561.1"/>
    </source>
</evidence>
<dbReference type="EMBL" id="JAAALK010000085">
    <property type="protein sequence ID" value="KAG8083561.1"/>
    <property type="molecule type" value="Genomic_DNA"/>
</dbReference>
<sequence length="82" mass="9574">MLMAFLRQPCMCFLESYHAEKLLLGCSHGKTMIYFALWDQLPFPAAVWKAAVRRGEDNTLMPALPWQRNTELTLARRKTKFL</sequence>
<dbReference type="Proteomes" id="UP000729402">
    <property type="component" value="Unassembled WGS sequence"/>
</dbReference>
<keyword evidence="2" id="KW-1185">Reference proteome</keyword>
<accession>A0A8J5SYX0</accession>
<protein>
    <submittedName>
        <fullName evidence="1">Uncharacterized protein</fullName>
    </submittedName>
</protein>
<comment type="caution">
    <text evidence="1">The sequence shown here is derived from an EMBL/GenBank/DDBJ whole genome shotgun (WGS) entry which is preliminary data.</text>
</comment>
<proteinExistence type="predicted"/>
<dbReference type="AlphaFoldDB" id="A0A8J5SYX0"/>
<gene>
    <name evidence="1" type="ORF">GUJ93_ZPchr0015g6594</name>
</gene>
<reference evidence="1" key="2">
    <citation type="submission" date="2021-02" db="EMBL/GenBank/DDBJ databases">
        <authorList>
            <person name="Kimball J.A."/>
            <person name="Haas M.W."/>
            <person name="Macchietto M."/>
            <person name="Kono T."/>
            <person name="Duquette J."/>
            <person name="Shao M."/>
        </authorList>
    </citation>
    <scope>NUCLEOTIDE SEQUENCE</scope>
    <source>
        <tissue evidence="1">Fresh leaf tissue</tissue>
    </source>
</reference>
<evidence type="ECO:0000313" key="2">
    <source>
        <dbReference type="Proteomes" id="UP000729402"/>
    </source>
</evidence>
<organism evidence="1 2">
    <name type="scientific">Zizania palustris</name>
    <name type="common">Northern wild rice</name>
    <dbReference type="NCBI Taxonomy" id="103762"/>
    <lineage>
        <taxon>Eukaryota</taxon>
        <taxon>Viridiplantae</taxon>
        <taxon>Streptophyta</taxon>
        <taxon>Embryophyta</taxon>
        <taxon>Tracheophyta</taxon>
        <taxon>Spermatophyta</taxon>
        <taxon>Magnoliopsida</taxon>
        <taxon>Liliopsida</taxon>
        <taxon>Poales</taxon>
        <taxon>Poaceae</taxon>
        <taxon>BOP clade</taxon>
        <taxon>Oryzoideae</taxon>
        <taxon>Oryzeae</taxon>
        <taxon>Zizaniinae</taxon>
        <taxon>Zizania</taxon>
    </lineage>
</organism>